<accession>A0A5R9EXI8</accession>
<keyword evidence="4" id="KW-1185">Reference proteome</keyword>
<dbReference type="Gene3D" id="3.30.70.330">
    <property type="match status" value="1"/>
</dbReference>
<keyword evidence="1" id="KW-0694">RNA-binding</keyword>
<dbReference type="InterPro" id="IPR040591">
    <property type="entry name" value="RqcP2_RBD"/>
</dbReference>
<dbReference type="PANTHER" id="PTHR13633:SF3">
    <property type="entry name" value="MITOCHONDRIAL TRANSCRIPTION RESCUE FACTOR 1"/>
    <property type="match status" value="1"/>
</dbReference>
<dbReference type="Proteomes" id="UP000308230">
    <property type="component" value="Unassembled WGS sequence"/>
</dbReference>
<feature type="domain" description="RNA-binding S4" evidence="2">
    <location>
        <begin position="181"/>
        <end position="243"/>
    </location>
</feature>
<dbReference type="RefSeq" id="WP_138129239.1">
    <property type="nucleotide sequence ID" value="NZ_SWLG01000025.1"/>
</dbReference>
<organism evidence="3 4">
    <name type="scientific">Exobacillus caeni</name>
    <dbReference type="NCBI Taxonomy" id="2574798"/>
    <lineage>
        <taxon>Bacteria</taxon>
        <taxon>Bacillati</taxon>
        <taxon>Bacillota</taxon>
        <taxon>Bacilli</taxon>
        <taxon>Bacillales</taxon>
        <taxon>Guptibacillaceae</taxon>
        <taxon>Exobacillus</taxon>
    </lineage>
</organism>
<evidence type="ECO:0000259" key="2">
    <source>
        <dbReference type="SMART" id="SM00363"/>
    </source>
</evidence>
<evidence type="ECO:0000313" key="4">
    <source>
        <dbReference type="Proteomes" id="UP000308230"/>
    </source>
</evidence>
<dbReference type="SMART" id="SM00363">
    <property type="entry name" value="S4"/>
    <property type="match status" value="1"/>
</dbReference>
<protein>
    <submittedName>
        <fullName evidence="3">RNA-binding protein</fullName>
    </submittedName>
</protein>
<dbReference type="Pfam" id="PF17774">
    <property type="entry name" value="YlmH_RBD"/>
    <property type="match status" value="1"/>
</dbReference>
<dbReference type="InterPro" id="IPR002942">
    <property type="entry name" value="S4_RNA-bd"/>
</dbReference>
<dbReference type="Gene3D" id="3.30.1370.160">
    <property type="match status" value="1"/>
</dbReference>
<proteinExistence type="predicted"/>
<evidence type="ECO:0000313" key="3">
    <source>
        <dbReference type="EMBL" id="TLS35259.1"/>
    </source>
</evidence>
<dbReference type="GO" id="GO:0003723">
    <property type="term" value="F:RNA binding"/>
    <property type="evidence" value="ECO:0007669"/>
    <property type="project" value="UniProtKB-KW"/>
</dbReference>
<dbReference type="InterPro" id="IPR036986">
    <property type="entry name" value="S4_RNA-bd_sf"/>
</dbReference>
<dbReference type="PROSITE" id="PS50889">
    <property type="entry name" value="S4"/>
    <property type="match status" value="1"/>
</dbReference>
<comment type="caution">
    <text evidence="3">The sequence shown here is derived from an EMBL/GenBank/DDBJ whole genome shotgun (WGS) entry which is preliminary data.</text>
</comment>
<gene>
    <name evidence="3" type="ORF">FCL54_21420</name>
</gene>
<dbReference type="Pfam" id="PF21278">
    <property type="entry name" value="YlmH_1st"/>
    <property type="match status" value="1"/>
</dbReference>
<sequence>MSIYEHFRKEERSFVDKVLEWQLDVKNRYAPKLTDFLDPRERLILSQVIGNDPEVQLEFRGGTDGAERMRALLAPPYFEIKEEDFELALLSVNYPSKFVTLTHRNVLGSLMSIGLKRAKFGDIVLAKEEVQMVVAREIVDYVRLNLTSIGKATVSLDEIPFSKAIKAEKDWTEETGTVSSMRLDTVLAEIYNLSRSKASTYIQGEMAKVNWKIASQPSFEIEEQDILSLRGYGRSKIISIEGKTKKEKWRIIFGRQK</sequence>
<dbReference type="InterPro" id="IPR012677">
    <property type="entry name" value="Nucleotide-bd_a/b_plait_sf"/>
</dbReference>
<dbReference type="PANTHER" id="PTHR13633">
    <property type="entry name" value="MITOCHONDRIAL TRANSCRIPTION RESCUE FACTOR 1"/>
    <property type="match status" value="1"/>
</dbReference>
<dbReference type="InterPro" id="IPR048443">
    <property type="entry name" value="RqcP2_N"/>
</dbReference>
<dbReference type="Gene3D" id="3.10.290.10">
    <property type="entry name" value="RNA-binding S4 domain"/>
    <property type="match status" value="1"/>
</dbReference>
<dbReference type="EMBL" id="SWLG01000025">
    <property type="protein sequence ID" value="TLS35259.1"/>
    <property type="molecule type" value="Genomic_DNA"/>
</dbReference>
<dbReference type="AlphaFoldDB" id="A0A5R9EXI8"/>
<evidence type="ECO:0000256" key="1">
    <source>
        <dbReference type="PROSITE-ProRule" id="PRU00182"/>
    </source>
</evidence>
<dbReference type="CDD" id="cd00165">
    <property type="entry name" value="S4"/>
    <property type="match status" value="1"/>
</dbReference>
<dbReference type="SUPFAM" id="SSF55174">
    <property type="entry name" value="Alpha-L RNA-binding motif"/>
    <property type="match status" value="1"/>
</dbReference>
<reference evidence="3 4" key="1">
    <citation type="submission" date="2019-04" db="EMBL/GenBank/DDBJ databases">
        <title>Bacillus caeni sp. nov., a bacterium isolated from mangrove sediment.</title>
        <authorList>
            <person name="Huang H."/>
            <person name="Mo K."/>
            <person name="Hu Y."/>
        </authorList>
    </citation>
    <scope>NUCLEOTIDE SEQUENCE [LARGE SCALE GENOMIC DNA]</scope>
    <source>
        <strain evidence="3 4">HB172195</strain>
    </source>
</reference>
<name>A0A5R9EXI8_9BACL</name>
<dbReference type="OrthoDB" id="9812787at2"/>
<dbReference type="Pfam" id="PF01479">
    <property type="entry name" value="S4"/>
    <property type="match status" value="1"/>
</dbReference>